<name>W7YPW5_9BACL</name>
<proteinExistence type="predicted"/>
<feature type="transmembrane region" description="Helical" evidence="1">
    <location>
        <begin position="132"/>
        <end position="151"/>
    </location>
</feature>
<evidence type="ECO:0000313" key="2">
    <source>
        <dbReference type="EMBL" id="GAF06566.1"/>
    </source>
</evidence>
<gene>
    <name evidence="2" type="ORF">JCM16418_530</name>
</gene>
<dbReference type="AlphaFoldDB" id="W7YPW5"/>
<protein>
    <submittedName>
        <fullName evidence="2">Uncharacterized protein</fullName>
    </submittedName>
</protein>
<evidence type="ECO:0000256" key="1">
    <source>
        <dbReference type="SAM" id="Phobius"/>
    </source>
</evidence>
<feature type="transmembrane region" description="Helical" evidence="1">
    <location>
        <begin position="51"/>
        <end position="69"/>
    </location>
</feature>
<dbReference type="RefSeq" id="WP_036645698.1">
    <property type="nucleotide sequence ID" value="NZ_BAVZ01000001.1"/>
</dbReference>
<keyword evidence="1" id="KW-0812">Transmembrane</keyword>
<keyword evidence="3" id="KW-1185">Reference proteome</keyword>
<dbReference type="OrthoDB" id="2615546at2"/>
<feature type="transmembrane region" description="Helical" evidence="1">
    <location>
        <begin position="28"/>
        <end position="45"/>
    </location>
</feature>
<evidence type="ECO:0000313" key="3">
    <source>
        <dbReference type="Proteomes" id="UP000019364"/>
    </source>
</evidence>
<organism evidence="2 3">
    <name type="scientific">Paenibacillus pini JCM 16418</name>
    <dbReference type="NCBI Taxonomy" id="1236976"/>
    <lineage>
        <taxon>Bacteria</taxon>
        <taxon>Bacillati</taxon>
        <taxon>Bacillota</taxon>
        <taxon>Bacilli</taxon>
        <taxon>Bacillales</taxon>
        <taxon>Paenibacillaceae</taxon>
        <taxon>Paenibacillus</taxon>
    </lineage>
</organism>
<keyword evidence="1" id="KW-1133">Transmembrane helix</keyword>
<sequence>MAHKLLKLYKDDLSLFHILIKKMRWTNFNKTIFILLFSIALIIILKSQINSLWGNASFLLLILCYVVFLREAKLESDRIIQSDNSGKSYYQARMDGLKRFLKNEGFDTNPQKIDLLIKMVEKQSEEAKVPFFIGRGIILTIIIPIISATYTNILNKYIDRLEIVILIFVIFIATVLIIFYYVSIFKLFYDEIINGDYQRYKTIANDLRELYFREV</sequence>
<reference evidence="2 3" key="1">
    <citation type="journal article" date="2014" name="Genome Announc.">
        <title>Draft Genome Sequence of Paenibacillus pini JCM 16418T, Isolated from the Rhizosphere of Pine Tree.</title>
        <authorList>
            <person name="Yuki M."/>
            <person name="Oshima K."/>
            <person name="Suda W."/>
            <person name="Oshida Y."/>
            <person name="Kitamura K."/>
            <person name="Iida Y."/>
            <person name="Hattori M."/>
            <person name="Ohkuma M."/>
        </authorList>
    </citation>
    <scope>NUCLEOTIDE SEQUENCE [LARGE SCALE GENOMIC DNA]</scope>
    <source>
        <strain evidence="2 3">JCM 16418</strain>
    </source>
</reference>
<keyword evidence="1" id="KW-0472">Membrane</keyword>
<comment type="caution">
    <text evidence="2">The sequence shown here is derived from an EMBL/GenBank/DDBJ whole genome shotgun (WGS) entry which is preliminary data.</text>
</comment>
<dbReference type="EMBL" id="BAVZ01000001">
    <property type="protein sequence ID" value="GAF06566.1"/>
    <property type="molecule type" value="Genomic_DNA"/>
</dbReference>
<dbReference type="Proteomes" id="UP000019364">
    <property type="component" value="Unassembled WGS sequence"/>
</dbReference>
<accession>W7YPW5</accession>
<feature type="transmembrane region" description="Helical" evidence="1">
    <location>
        <begin position="163"/>
        <end position="182"/>
    </location>
</feature>